<keyword evidence="3" id="KW-1185">Reference proteome</keyword>
<sequence length="702" mass="78959">MKGSKALFTLFLLLLAMTVAGCQGGGQSSAEPPLPMPSVAKGKKFYVVKNGSEKEFFLKGVNIGATKPGYFPGELAITKADYLRWFQQIYDMGANTVRVYTTMKPEFYDALYEFNLGKNEPLYFMQGVWVNEDDIAAFKDPYASGNKILNDFADESKKLADVIHGRITLPPRAGHASGSYTRDVSNYMIGWILGIEWDPVFVDTTNTNHAGMADYNGTSIATQGARPFEIFLATVGDRLVSYELQTYGVQRPLSFTNWVTTDPLTHDNEPLYYEDHVSVDAEKIKAKPVFAAGLFASYHVYPYYPDMFSYQAEYVNYVDETGKKNPYRAYLKALISHHTVPVLVAEFGIPSSRGKAHENLVTGFNQGFADEATQGKQLVSMLDDIHREGYVGGLIYSWQDEWFKRTWNTMDFDDPGLRPYWANAQTNEQQFGLLAFDAGTEAIVTLDGNGAEWPANSLVGIQGNRELHMLSDEKYVYFMVRDTKQALEGARIIIPVDVTANSGGTVFESYGFETPADFVIVIDGSNSRILVHSYYDSYYYHYGEKLGLIEKHPEYASKSNPYFNKMMLMLSKQLYLPKDRRTVPLTVYETGILTNGIGDPNSPFYNSLSDWYAKGDTLEIRIPWQLLNFMAPSKGRIMDDFYAKKGFSPIGIQSVKAGVNSGSAAETIGMGNFNLKTWDMPAYRERLKQSYYIVRDKFASIN</sequence>
<organism evidence="2 3">
    <name type="scientific">Geobacter argillaceus</name>
    <dbReference type="NCBI Taxonomy" id="345631"/>
    <lineage>
        <taxon>Bacteria</taxon>
        <taxon>Pseudomonadati</taxon>
        <taxon>Thermodesulfobacteriota</taxon>
        <taxon>Desulfuromonadia</taxon>
        <taxon>Geobacterales</taxon>
        <taxon>Geobacteraceae</taxon>
        <taxon>Geobacter</taxon>
    </lineage>
</organism>
<evidence type="ECO:0008006" key="4">
    <source>
        <dbReference type="Google" id="ProtNLM"/>
    </source>
</evidence>
<feature type="signal peptide" evidence="1">
    <location>
        <begin position="1"/>
        <end position="21"/>
    </location>
</feature>
<keyword evidence="1" id="KW-0732">Signal</keyword>
<dbReference type="Gene3D" id="3.20.20.80">
    <property type="entry name" value="Glycosidases"/>
    <property type="match status" value="2"/>
</dbReference>
<protein>
    <recommendedName>
        <fullName evidence="4">Family 2 glycosyl transferase</fullName>
    </recommendedName>
</protein>
<gene>
    <name evidence="2" type="ORF">JN12_03462</name>
</gene>
<name>A0A562V8R7_9BACT</name>
<dbReference type="PROSITE" id="PS51257">
    <property type="entry name" value="PROKAR_LIPOPROTEIN"/>
    <property type="match status" value="1"/>
</dbReference>
<dbReference type="InterPro" id="IPR017853">
    <property type="entry name" value="GH"/>
</dbReference>
<evidence type="ECO:0000256" key="1">
    <source>
        <dbReference type="SAM" id="SignalP"/>
    </source>
</evidence>
<evidence type="ECO:0000313" key="2">
    <source>
        <dbReference type="EMBL" id="TWJ14290.1"/>
    </source>
</evidence>
<dbReference type="SUPFAM" id="SSF51445">
    <property type="entry name" value="(Trans)glycosidases"/>
    <property type="match status" value="1"/>
</dbReference>
<reference evidence="2 3" key="1">
    <citation type="submission" date="2019-07" db="EMBL/GenBank/DDBJ databases">
        <title>Genomic Encyclopedia of Archaeal and Bacterial Type Strains, Phase II (KMG-II): from individual species to whole genera.</title>
        <authorList>
            <person name="Goeker M."/>
        </authorList>
    </citation>
    <scope>NUCLEOTIDE SEQUENCE [LARGE SCALE GENOMIC DNA]</scope>
    <source>
        <strain evidence="2 3">ATCC BAA-1139</strain>
    </source>
</reference>
<dbReference type="RefSeq" id="WP_145025082.1">
    <property type="nucleotide sequence ID" value="NZ_VLLN01000029.1"/>
</dbReference>
<dbReference type="EMBL" id="VLLN01000029">
    <property type="protein sequence ID" value="TWJ14290.1"/>
    <property type="molecule type" value="Genomic_DNA"/>
</dbReference>
<dbReference type="Proteomes" id="UP000319449">
    <property type="component" value="Unassembled WGS sequence"/>
</dbReference>
<feature type="chain" id="PRO_5021963892" description="Family 2 glycosyl transferase" evidence="1">
    <location>
        <begin position="22"/>
        <end position="702"/>
    </location>
</feature>
<dbReference type="OrthoDB" id="916275at2"/>
<accession>A0A562V8R7</accession>
<proteinExistence type="predicted"/>
<dbReference type="AlphaFoldDB" id="A0A562V8R7"/>
<evidence type="ECO:0000313" key="3">
    <source>
        <dbReference type="Proteomes" id="UP000319449"/>
    </source>
</evidence>
<comment type="caution">
    <text evidence="2">The sequence shown here is derived from an EMBL/GenBank/DDBJ whole genome shotgun (WGS) entry which is preliminary data.</text>
</comment>